<sequence>MKLKQSTEAANGSMGAQTQQQKKRLFPQEKKKATRRNEEKETRNSTPTKARCDVVIRVGRPDQKGYRRIQSYPQNPQNATSILPVASCIS</sequence>
<evidence type="ECO:0000313" key="3">
    <source>
        <dbReference type="Proteomes" id="UP000826661"/>
    </source>
</evidence>
<feature type="compositionally biased region" description="Polar residues" evidence="1">
    <location>
        <begin position="1"/>
        <end position="20"/>
    </location>
</feature>
<accession>A0A8G0LCB4</accession>
<dbReference type="EMBL" id="CP075865">
    <property type="protein sequence ID" value="QYS97219.1"/>
    <property type="molecule type" value="Genomic_DNA"/>
</dbReference>
<proteinExistence type="predicted"/>
<dbReference type="AlphaFoldDB" id="A0A8G0LCB4"/>
<keyword evidence="3" id="KW-1185">Reference proteome</keyword>
<feature type="region of interest" description="Disordered" evidence="1">
    <location>
        <begin position="1"/>
        <end position="51"/>
    </location>
</feature>
<gene>
    <name evidence="2" type="ORF">H0G86_004448</name>
</gene>
<evidence type="ECO:0000256" key="1">
    <source>
        <dbReference type="SAM" id="MobiDB-lite"/>
    </source>
</evidence>
<protein>
    <submittedName>
        <fullName evidence="2">Uncharacterized protein</fullName>
    </submittedName>
</protein>
<reference evidence="2 3" key="1">
    <citation type="journal article" date="2021" name="BMC Genomics">
        <title>Telomere-to-telomere genome assembly of asparaginase-producing Trichoderma simmonsii.</title>
        <authorList>
            <person name="Chung D."/>
            <person name="Kwon Y.M."/>
            <person name="Yang Y."/>
        </authorList>
    </citation>
    <scope>NUCLEOTIDE SEQUENCE [LARGE SCALE GENOMIC DNA]</scope>
    <source>
        <strain evidence="2 3">GH-Sj1</strain>
    </source>
</reference>
<organism evidence="2 3">
    <name type="scientific">Trichoderma simmonsii</name>
    <dbReference type="NCBI Taxonomy" id="1491479"/>
    <lineage>
        <taxon>Eukaryota</taxon>
        <taxon>Fungi</taxon>
        <taxon>Dikarya</taxon>
        <taxon>Ascomycota</taxon>
        <taxon>Pezizomycotina</taxon>
        <taxon>Sordariomycetes</taxon>
        <taxon>Hypocreomycetidae</taxon>
        <taxon>Hypocreales</taxon>
        <taxon>Hypocreaceae</taxon>
        <taxon>Trichoderma</taxon>
    </lineage>
</organism>
<name>A0A8G0LCB4_9HYPO</name>
<evidence type="ECO:0000313" key="2">
    <source>
        <dbReference type="EMBL" id="QYS97219.1"/>
    </source>
</evidence>
<feature type="compositionally biased region" description="Basic and acidic residues" evidence="1">
    <location>
        <begin position="26"/>
        <end position="43"/>
    </location>
</feature>
<dbReference type="Proteomes" id="UP000826661">
    <property type="component" value="Chromosome II"/>
</dbReference>